<feature type="transmembrane region" description="Helical" evidence="5">
    <location>
        <begin position="121"/>
        <end position="146"/>
    </location>
</feature>
<dbReference type="GO" id="GO:0140359">
    <property type="term" value="F:ABC-type transporter activity"/>
    <property type="evidence" value="ECO:0007669"/>
    <property type="project" value="InterPro"/>
</dbReference>
<organism evidence="7 8">
    <name type="scientific">Natronobacillus azotifigens</name>
    <dbReference type="NCBI Taxonomy" id="472978"/>
    <lineage>
        <taxon>Bacteria</taxon>
        <taxon>Bacillati</taxon>
        <taxon>Bacillota</taxon>
        <taxon>Bacilli</taxon>
        <taxon>Bacillales</taxon>
        <taxon>Bacillaceae</taxon>
        <taxon>Natronobacillus</taxon>
    </lineage>
</organism>
<comment type="caution">
    <text evidence="7">The sequence shown here is derived from an EMBL/GenBank/DDBJ whole genome shotgun (WGS) entry which is preliminary data.</text>
</comment>
<proteinExistence type="predicted"/>
<name>A0A9J6RA78_9BACI</name>
<keyword evidence="4 5" id="KW-0472">Membrane</keyword>
<sequence length="237" mass="26690">MSFSLKRIYAIFYKDLKDLMKNMFVLTTVLTPVLFAVLTVQSEPLHFDVHYLIINLVFIMTTVFLQGAIIAEEKEKNTLRGLMMSPATTTEILIGKSGLSVLLTIITLALCIRITGYEFVYANALFLALFLSFILYLAMGTLLGLLARTVVEASLVLMPLMFVFGLGSLLLEIISDYPSLVFLEYLPNFHLQFLVEAVDAGKAFREVTGNLIVIALWMVFVCFLTVMVYRKREVDGK</sequence>
<keyword evidence="3 5" id="KW-1133">Transmembrane helix</keyword>
<dbReference type="InterPro" id="IPR013525">
    <property type="entry name" value="ABC2_TM"/>
</dbReference>
<evidence type="ECO:0000256" key="2">
    <source>
        <dbReference type="ARBA" id="ARBA00022692"/>
    </source>
</evidence>
<gene>
    <name evidence="7" type="ORF">OWO01_03430</name>
</gene>
<dbReference type="RefSeq" id="WP_268779029.1">
    <property type="nucleotide sequence ID" value="NZ_JAPRAT010000004.1"/>
</dbReference>
<dbReference type="PANTHER" id="PTHR43471:SF1">
    <property type="entry name" value="ABC TRANSPORTER PERMEASE PROTEIN NOSY-RELATED"/>
    <property type="match status" value="1"/>
</dbReference>
<evidence type="ECO:0000313" key="7">
    <source>
        <dbReference type="EMBL" id="MCZ0702262.1"/>
    </source>
</evidence>
<feature type="domain" description="ABC-2 type transporter transmembrane" evidence="6">
    <location>
        <begin position="50"/>
        <end position="224"/>
    </location>
</feature>
<reference evidence="7" key="1">
    <citation type="submission" date="2022-11" db="EMBL/GenBank/DDBJ databases">
        <title>WGS of Natronobacillus azotifigens 24KS-1, an anaerobic diazotrophic haloalkaliphile from soda-rich habitats.</title>
        <authorList>
            <person name="Sorokin D.Y."/>
            <person name="Merkel A.Y."/>
        </authorList>
    </citation>
    <scope>NUCLEOTIDE SEQUENCE</scope>
    <source>
        <strain evidence="7">24KS-1</strain>
    </source>
</reference>
<dbReference type="Pfam" id="PF12698">
    <property type="entry name" value="ABC2_membrane_3"/>
    <property type="match status" value="1"/>
</dbReference>
<keyword evidence="2 5" id="KW-0812">Transmembrane</keyword>
<keyword evidence="8" id="KW-1185">Reference proteome</keyword>
<evidence type="ECO:0000256" key="4">
    <source>
        <dbReference type="ARBA" id="ARBA00023136"/>
    </source>
</evidence>
<feature type="transmembrane region" description="Helical" evidence="5">
    <location>
        <begin position="153"/>
        <end position="174"/>
    </location>
</feature>
<accession>A0A9J6RA78</accession>
<dbReference type="Proteomes" id="UP001084197">
    <property type="component" value="Unassembled WGS sequence"/>
</dbReference>
<dbReference type="GO" id="GO:0016020">
    <property type="term" value="C:membrane"/>
    <property type="evidence" value="ECO:0007669"/>
    <property type="project" value="UniProtKB-SubCell"/>
</dbReference>
<evidence type="ECO:0000256" key="1">
    <source>
        <dbReference type="ARBA" id="ARBA00004141"/>
    </source>
</evidence>
<evidence type="ECO:0000313" key="8">
    <source>
        <dbReference type="Proteomes" id="UP001084197"/>
    </source>
</evidence>
<feature type="transmembrane region" description="Helical" evidence="5">
    <location>
        <begin position="92"/>
        <end position="115"/>
    </location>
</feature>
<feature type="transmembrane region" description="Helical" evidence="5">
    <location>
        <begin position="211"/>
        <end position="229"/>
    </location>
</feature>
<dbReference type="PANTHER" id="PTHR43471">
    <property type="entry name" value="ABC TRANSPORTER PERMEASE"/>
    <property type="match status" value="1"/>
</dbReference>
<protein>
    <submittedName>
        <fullName evidence="7">ABC transporter permease</fullName>
    </submittedName>
</protein>
<dbReference type="EMBL" id="JAPRAT010000004">
    <property type="protein sequence ID" value="MCZ0702262.1"/>
    <property type="molecule type" value="Genomic_DNA"/>
</dbReference>
<evidence type="ECO:0000256" key="5">
    <source>
        <dbReference type="SAM" id="Phobius"/>
    </source>
</evidence>
<feature type="transmembrane region" description="Helical" evidence="5">
    <location>
        <begin position="52"/>
        <end position="71"/>
    </location>
</feature>
<evidence type="ECO:0000259" key="6">
    <source>
        <dbReference type="Pfam" id="PF12698"/>
    </source>
</evidence>
<evidence type="ECO:0000256" key="3">
    <source>
        <dbReference type="ARBA" id="ARBA00022989"/>
    </source>
</evidence>
<dbReference type="AlphaFoldDB" id="A0A9J6RA78"/>
<comment type="subcellular location">
    <subcellularLocation>
        <location evidence="1">Membrane</location>
        <topology evidence="1">Multi-pass membrane protein</topology>
    </subcellularLocation>
</comment>